<dbReference type="SUPFAM" id="SSF50630">
    <property type="entry name" value="Acid proteases"/>
    <property type="match status" value="1"/>
</dbReference>
<dbReference type="Pfam" id="PF05618">
    <property type="entry name" value="Zn_protease"/>
    <property type="match status" value="1"/>
</dbReference>
<feature type="chain" id="PRO_5046487837" evidence="1">
    <location>
        <begin position="18"/>
        <end position="225"/>
    </location>
</feature>
<dbReference type="PANTHER" id="PTHR38037">
    <property type="entry name" value="ZN_PROTEASE DOMAIN-CONTAINING PROTEIN"/>
    <property type="match status" value="1"/>
</dbReference>
<dbReference type="Gene3D" id="2.40.70.10">
    <property type="entry name" value="Acid Proteases"/>
    <property type="match status" value="1"/>
</dbReference>
<reference evidence="3 4" key="1">
    <citation type="submission" date="2022-05" db="EMBL/GenBank/DDBJ databases">
        <title>Microbulbifer sp. nov., isolated from sponge.</title>
        <authorList>
            <person name="Gao L."/>
        </authorList>
    </citation>
    <scope>NUCLEOTIDE SEQUENCE [LARGE SCALE GENOMIC DNA]</scope>
    <source>
        <strain evidence="3 4">MI-G</strain>
    </source>
</reference>
<keyword evidence="4" id="KW-1185">Reference proteome</keyword>
<dbReference type="PANTHER" id="PTHR38037:SF2">
    <property type="entry name" value="ATP-DEPENDENT ZINC PROTEASE DOMAIN-CONTAINING PROTEIN-RELATED"/>
    <property type="match status" value="1"/>
</dbReference>
<evidence type="ECO:0000259" key="2">
    <source>
        <dbReference type="Pfam" id="PF05618"/>
    </source>
</evidence>
<name>A0ABY9E9H0_9GAMM</name>
<accession>A0ABY9E9H0</accession>
<evidence type="ECO:0000313" key="4">
    <source>
        <dbReference type="Proteomes" id="UP001321520"/>
    </source>
</evidence>
<evidence type="ECO:0000313" key="3">
    <source>
        <dbReference type="EMBL" id="WKD48738.1"/>
    </source>
</evidence>
<dbReference type="PROSITE" id="PS51257">
    <property type="entry name" value="PROKAR_LIPOPROTEIN"/>
    <property type="match status" value="1"/>
</dbReference>
<keyword evidence="1" id="KW-0732">Signal</keyword>
<feature type="domain" description="Retropepsin-like aspartic endopeptidase" evidence="2">
    <location>
        <begin position="82"/>
        <end position="218"/>
    </location>
</feature>
<proteinExistence type="predicted"/>
<dbReference type="InterPro" id="IPR008503">
    <property type="entry name" value="Asp_endopeptidase"/>
</dbReference>
<feature type="signal peptide" evidence="1">
    <location>
        <begin position="1"/>
        <end position="17"/>
    </location>
</feature>
<protein>
    <submittedName>
        <fullName evidence="3">RimK/LysX family protein</fullName>
    </submittedName>
</protein>
<dbReference type="Proteomes" id="UP001321520">
    <property type="component" value="Chromosome"/>
</dbReference>
<dbReference type="EMBL" id="CP098023">
    <property type="protein sequence ID" value="WKD48738.1"/>
    <property type="molecule type" value="Genomic_DNA"/>
</dbReference>
<dbReference type="RefSeq" id="WP_301414511.1">
    <property type="nucleotide sequence ID" value="NZ_CP098023.1"/>
</dbReference>
<gene>
    <name evidence="3" type="ORF">M8T91_12560</name>
</gene>
<dbReference type="InterPro" id="IPR021109">
    <property type="entry name" value="Peptidase_aspartic_dom_sf"/>
</dbReference>
<sequence>MQKSSLLWLMLAVSLLAGCKSLMYPEQEPQSAPAAQSVLEIVPCSEPVPMICAEPEAKVVEKIIERSVEKIVEVPVARDKLVLGTVEHVSVEPSGLVVESIVDSGSSTSTLRAKALTRFERDGRDWVRIQLMPPQGDGETEPGVVELPIKRYIRAMRIGFPSQRRPVVEMHLTVGDVTHMVEVSLTDEGGTDTLMLLGRNFLKDAAVVDVSRRYVQGQPRISGGK</sequence>
<evidence type="ECO:0000256" key="1">
    <source>
        <dbReference type="SAM" id="SignalP"/>
    </source>
</evidence>
<organism evidence="3 4">
    <name type="scientific">Microbulbifer spongiae</name>
    <dbReference type="NCBI Taxonomy" id="2944933"/>
    <lineage>
        <taxon>Bacteria</taxon>
        <taxon>Pseudomonadati</taxon>
        <taxon>Pseudomonadota</taxon>
        <taxon>Gammaproteobacteria</taxon>
        <taxon>Cellvibrionales</taxon>
        <taxon>Microbulbiferaceae</taxon>
        <taxon>Microbulbifer</taxon>
    </lineage>
</organism>